<dbReference type="OrthoDB" id="266400at2"/>
<protein>
    <submittedName>
        <fullName evidence="2">Uncharacterized protein</fullName>
    </submittedName>
</protein>
<dbReference type="Proteomes" id="UP000223913">
    <property type="component" value="Unassembled WGS sequence"/>
</dbReference>
<keyword evidence="1" id="KW-0732">Signal</keyword>
<proteinExistence type="predicted"/>
<evidence type="ECO:0000256" key="1">
    <source>
        <dbReference type="SAM" id="SignalP"/>
    </source>
</evidence>
<organism evidence="2 3">
    <name type="scientific">Flavilitoribacter nigricans (strain ATCC 23147 / DSM 23189 / NBRC 102662 / NCIMB 1420 / SS-2)</name>
    <name type="common">Lewinella nigricans</name>
    <dbReference type="NCBI Taxonomy" id="1122177"/>
    <lineage>
        <taxon>Bacteria</taxon>
        <taxon>Pseudomonadati</taxon>
        <taxon>Bacteroidota</taxon>
        <taxon>Saprospiria</taxon>
        <taxon>Saprospirales</taxon>
        <taxon>Lewinellaceae</taxon>
        <taxon>Flavilitoribacter</taxon>
    </lineage>
</organism>
<sequence>MTRIILMLVIGLSLGRLSAQVTISETTYEGHNHFLITTPGAVYYYDRAGGGLSRMIDPDGKDWITFKKEPWDQYPASAASAYRGIPNLVFRSDDAGAGHPGHDQCQSEQLGEQSIRSVSKSGKWQWTWTFFDHYARLDIQQVNPEHAYWFLYEGTPGGEFKPAAQYFGTDQSGPHDDQLNYADGGKLFDQFRWAYFGHQESDRVLYLAQLHPDEASDLFSYLGNSDAGLQSADGMVVFGFGRAEGAQPLMKNPNTFFLGFYEQQINNRRDHRKFSRSIRKNLRSKRN</sequence>
<dbReference type="EMBL" id="PDUD01000026">
    <property type="protein sequence ID" value="PHN04296.1"/>
    <property type="molecule type" value="Genomic_DNA"/>
</dbReference>
<keyword evidence="3" id="KW-1185">Reference proteome</keyword>
<evidence type="ECO:0000313" key="3">
    <source>
        <dbReference type="Proteomes" id="UP000223913"/>
    </source>
</evidence>
<comment type="caution">
    <text evidence="2">The sequence shown here is derived from an EMBL/GenBank/DDBJ whole genome shotgun (WGS) entry which is preliminary data.</text>
</comment>
<evidence type="ECO:0000313" key="2">
    <source>
        <dbReference type="EMBL" id="PHN04296.1"/>
    </source>
</evidence>
<name>A0A2D0N7D3_FLAN2</name>
<feature type="chain" id="PRO_5012090338" evidence="1">
    <location>
        <begin position="20"/>
        <end position="287"/>
    </location>
</feature>
<gene>
    <name evidence="2" type="ORF">CRP01_22295</name>
</gene>
<dbReference type="AlphaFoldDB" id="A0A2D0N7D3"/>
<dbReference type="RefSeq" id="WP_099152322.1">
    <property type="nucleotide sequence ID" value="NZ_PDUD01000026.1"/>
</dbReference>
<reference evidence="2 3" key="1">
    <citation type="submission" date="2017-10" db="EMBL/GenBank/DDBJ databases">
        <title>The draft genome sequence of Lewinella nigricans NBRC 102662.</title>
        <authorList>
            <person name="Wang K."/>
        </authorList>
    </citation>
    <scope>NUCLEOTIDE SEQUENCE [LARGE SCALE GENOMIC DNA]</scope>
    <source>
        <strain evidence="2 3">NBRC 102662</strain>
    </source>
</reference>
<feature type="signal peptide" evidence="1">
    <location>
        <begin position="1"/>
        <end position="19"/>
    </location>
</feature>
<accession>A0A2D0N7D3</accession>